<evidence type="ECO:0000256" key="7">
    <source>
        <dbReference type="ARBA" id="ARBA00022884"/>
    </source>
</evidence>
<keyword evidence="9" id="KW-0805">Transcription regulation</keyword>
<dbReference type="InterPro" id="IPR001737">
    <property type="entry name" value="KsgA/Erm"/>
</dbReference>
<keyword evidence="6" id="KW-0949">S-adenosyl-L-methionine</keyword>
<keyword evidence="10" id="KW-0496">Mitochondrion</keyword>
<sequence>MAYKSTCHMSKLLRLEARIMHLKHTGCLSNKSPNGVTNKSVKHFSTSTTCYACSYQNTSRSTIQSFRQWHLTILMKYGLPTQKLHIQFYHSNVMPSRVPAWNHTNIICKHKMSSKSKPIIVPQLWNDENNENIKERLLKARPESFVHYVFQKEIAKEIVDCLEPHLEASVPFLECNAGPGLLSQELLERGVEQLTVTQAHEQFLPYTQKLCDKSEGKMSHHAFKMNSLTSHKLYVKHDFLGHVQPKQWEAGIPLQMFNIICQSKIDFKQKQFLTYLINCCITEESIFSLGRTQTFLLIAGPMLKAILGEVADTHMNYNLFSRTRGVKILLNIIFDIEQIGKWRSDDFFPPLTIASSSKTLRGKDQTLHLVKMTPKLDLFEVLPHPTLVKLPMFVYHLLAGKLPYRTIPELEKWVPGCGIDLIANGFTMMEQLKEITAEQVITALKVLTSARGYPGSYLSSITLDDVYNSYFKNAPIILQNTSSYAKTLSWEPSIDLKEKSTRIS</sequence>
<dbReference type="EMBL" id="CAIIXF020000008">
    <property type="protein sequence ID" value="CAH1791598.1"/>
    <property type="molecule type" value="Genomic_DNA"/>
</dbReference>
<keyword evidence="8" id="KW-0809">Transit peptide</keyword>
<name>A0A8J1U2W8_OWEFU</name>
<gene>
    <name evidence="15" type="ORF">OFUS_LOCUS16667</name>
</gene>
<dbReference type="PANTHER" id="PTHR11727">
    <property type="entry name" value="DIMETHYLADENOSINE TRANSFERASE"/>
    <property type="match status" value="1"/>
</dbReference>
<dbReference type="Proteomes" id="UP000749559">
    <property type="component" value="Unassembled WGS sequence"/>
</dbReference>
<keyword evidence="16" id="KW-1185">Reference proteome</keyword>
<keyword evidence="7" id="KW-0694">RNA-binding</keyword>
<dbReference type="GO" id="GO:0034246">
    <property type="term" value="F:mitochondrial transcription factor activity"/>
    <property type="evidence" value="ECO:0007669"/>
    <property type="project" value="TreeGrafter"/>
</dbReference>
<evidence type="ECO:0000256" key="9">
    <source>
        <dbReference type="ARBA" id="ARBA00023015"/>
    </source>
</evidence>
<dbReference type="GO" id="GO:0006391">
    <property type="term" value="P:transcription initiation at mitochondrial promoter"/>
    <property type="evidence" value="ECO:0007669"/>
    <property type="project" value="TreeGrafter"/>
</dbReference>
<evidence type="ECO:0000256" key="1">
    <source>
        <dbReference type="ARBA" id="ARBA00004173"/>
    </source>
</evidence>
<dbReference type="GO" id="GO:0005759">
    <property type="term" value="C:mitochondrial matrix"/>
    <property type="evidence" value="ECO:0007669"/>
    <property type="project" value="TreeGrafter"/>
</dbReference>
<keyword evidence="3" id="KW-0698">rRNA processing</keyword>
<evidence type="ECO:0000256" key="3">
    <source>
        <dbReference type="ARBA" id="ARBA00022552"/>
    </source>
</evidence>
<protein>
    <recommendedName>
        <fullName evidence="2">Dimethyladenosine transferase 2, mitochondrial</fullName>
    </recommendedName>
    <alternativeName>
        <fullName evidence="12">Mitochondrial 12S rRNA dimethylase 2</fullName>
    </alternativeName>
    <alternativeName>
        <fullName evidence="13">Mitochondrial transcription factor B2</fullName>
    </alternativeName>
    <alternativeName>
        <fullName evidence="14">S-adenosylmethionine-6-N', N'-adenosyl(rRNA) dimethyltransferase 2</fullName>
    </alternativeName>
</protein>
<evidence type="ECO:0000256" key="5">
    <source>
        <dbReference type="ARBA" id="ARBA00022679"/>
    </source>
</evidence>
<dbReference type="SUPFAM" id="SSF53335">
    <property type="entry name" value="S-adenosyl-L-methionine-dependent methyltransferases"/>
    <property type="match status" value="1"/>
</dbReference>
<keyword evidence="4" id="KW-0489">Methyltransferase</keyword>
<reference evidence="15" key="1">
    <citation type="submission" date="2022-03" db="EMBL/GenBank/DDBJ databases">
        <authorList>
            <person name="Martin C."/>
        </authorList>
    </citation>
    <scope>NUCLEOTIDE SEQUENCE</scope>
</reference>
<evidence type="ECO:0000256" key="12">
    <source>
        <dbReference type="ARBA" id="ARBA00029708"/>
    </source>
</evidence>
<dbReference type="AlphaFoldDB" id="A0A8J1U2W8"/>
<evidence type="ECO:0000256" key="8">
    <source>
        <dbReference type="ARBA" id="ARBA00022946"/>
    </source>
</evidence>
<dbReference type="InterPro" id="IPR029063">
    <property type="entry name" value="SAM-dependent_MTases_sf"/>
</dbReference>
<evidence type="ECO:0000256" key="14">
    <source>
        <dbReference type="ARBA" id="ARBA00032796"/>
    </source>
</evidence>
<evidence type="ECO:0000256" key="4">
    <source>
        <dbReference type="ARBA" id="ARBA00022603"/>
    </source>
</evidence>
<dbReference type="PANTHER" id="PTHR11727:SF13">
    <property type="entry name" value="DIMETHYLADENOSINE TRANSFERASE 2, MITOCHONDRIAL"/>
    <property type="match status" value="1"/>
</dbReference>
<dbReference type="OrthoDB" id="9895503at2759"/>
<evidence type="ECO:0000256" key="11">
    <source>
        <dbReference type="ARBA" id="ARBA00023163"/>
    </source>
</evidence>
<evidence type="ECO:0000256" key="13">
    <source>
        <dbReference type="ARBA" id="ARBA00031609"/>
    </source>
</evidence>
<dbReference type="GO" id="GO:0000179">
    <property type="term" value="F:rRNA (adenine-N6,N6-)-dimethyltransferase activity"/>
    <property type="evidence" value="ECO:0007669"/>
    <property type="project" value="TreeGrafter"/>
</dbReference>
<dbReference type="Gene3D" id="3.40.50.150">
    <property type="entry name" value="Vaccinia Virus protein VP39"/>
    <property type="match status" value="1"/>
</dbReference>
<keyword evidence="5" id="KW-0808">Transferase</keyword>
<evidence type="ECO:0000256" key="2">
    <source>
        <dbReference type="ARBA" id="ARBA00018369"/>
    </source>
</evidence>
<dbReference type="GO" id="GO:0003723">
    <property type="term" value="F:RNA binding"/>
    <property type="evidence" value="ECO:0007669"/>
    <property type="project" value="UniProtKB-KW"/>
</dbReference>
<accession>A0A8J1U2W8</accession>
<proteinExistence type="predicted"/>
<evidence type="ECO:0000313" key="15">
    <source>
        <dbReference type="EMBL" id="CAH1791598.1"/>
    </source>
</evidence>
<comment type="caution">
    <text evidence="15">The sequence shown here is derived from an EMBL/GenBank/DDBJ whole genome shotgun (WGS) entry which is preliminary data.</text>
</comment>
<evidence type="ECO:0000256" key="6">
    <source>
        <dbReference type="ARBA" id="ARBA00022691"/>
    </source>
</evidence>
<evidence type="ECO:0000313" key="16">
    <source>
        <dbReference type="Proteomes" id="UP000749559"/>
    </source>
</evidence>
<keyword evidence="11" id="KW-0804">Transcription</keyword>
<comment type="subcellular location">
    <subcellularLocation>
        <location evidence="1">Mitochondrion</location>
    </subcellularLocation>
</comment>
<organism evidence="15 16">
    <name type="scientific">Owenia fusiformis</name>
    <name type="common">Polychaete worm</name>
    <dbReference type="NCBI Taxonomy" id="6347"/>
    <lineage>
        <taxon>Eukaryota</taxon>
        <taxon>Metazoa</taxon>
        <taxon>Spiralia</taxon>
        <taxon>Lophotrochozoa</taxon>
        <taxon>Annelida</taxon>
        <taxon>Polychaeta</taxon>
        <taxon>Sedentaria</taxon>
        <taxon>Canalipalpata</taxon>
        <taxon>Sabellida</taxon>
        <taxon>Oweniida</taxon>
        <taxon>Oweniidae</taxon>
        <taxon>Owenia</taxon>
    </lineage>
</organism>
<evidence type="ECO:0000256" key="10">
    <source>
        <dbReference type="ARBA" id="ARBA00023128"/>
    </source>
</evidence>